<dbReference type="FunFam" id="2.40.30.170:FF:000010">
    <property type="entry name" value="Efflux RND transporter periplasmic adaptor subunit"/>
    <property type="match status" value="1"/>
</dbReference>
<dbReference type="GO" id="GO:0015679">
    <property type="term" value="P:plasma membrane copper ion transport"/>
    <property type="evidence" value="ECO:0007669"/>
    <property type="project" value="TreeGrafter"/>
</dbReference>
<dbReference type="InterPro" id="IPR006143">
    <property type="entry name" value="RND_pump_MFP"/>
</dbReference>
<feature type="transmembrane region" description="Helical" evidence="3">
    <location>
        <begin position="53"/>
        <end position="72"/>
    </location>
</feature>
<gene>
    <name evidence="6" type="ORF">CL55_00012000</name>
</gene>
<dbReference type="GO" id="GO:0022857">
    <property type="term" value="F:transmembrane transporter activity"/>
    <property type="evidence" value="ECO:0007669"/>
    <property type="project" value="InterPro"/>
</dbReference>
<protein>
    <submittedName>
        <fullName evidence="6">RND family efflux transporter, MFP subunit</fullName>
    </submittedName>
</protein>
<proteinExistence type="inferred from homology"/>
<dbReference type="KEGG" id="pdq:CL55_00012000"/>
<accession>A0A0E3V1K1</accession>
<evidence type="ECO:0000256" key="3">
    <source>
        <dbReference type="SAM" id="Phobius"/>
    </source>
</evidence>
<evidence type="ECO:0000313" key="6">
    <source>
        <dbReference type="EMBL" id="AKD25533.1"/>
    </source>
</evidence>
<comment type="similarity">
    <text evidence="1">Belongs to the membrane fusion protein (MFP) (TC 8.A.1) family.</text>
</comment>
<evidence type="ECO:0000259" key="4">
    <source>
        <dbReference type="Pfam" id="PF25919"/>
    </source>
</evidence>
<dbReference type="HOGENOM" id="CLU_018816_13_3_4"/>
<name>A0A0E3V1K1_9BURK</name>
<dbReference type="OrthoDB" id="9768185at2"/>
<reference evidence="6 7" key="1">
    <citation type="submission" date="2014-03" db="EMBL/GenBank/DDBJ databases">
        <title>Genome of Polynucleobacter strain MWH-MoK4.</title>
        <authorList>
            <person name="Hahn M.W."/>
        </authorList>
    </citation>
    <scope>NUCLEOTIDE SEQUENCE [LARGE SCALE GENOMIC DNA]</scope>
    <source>
        <strain evidence="6 7">MWH-MoK4</strain>
    </source>
</reference>
<sequence>MKDQILSFLKQLADKAKPITDKVLRFGGHRLQLAFASVAGLYWNLSPQNRSRVRLAAVAFAILSMGIVLGRITTVNRNVKIEVSDKALKVEKSGILELKLAGVKLNPVVYVFQTAEKVQVPVDIKVTGRLAFNAEKSKVLSARAPGRVERIFAFDGAQVNVGSPIVELYSPEFLSAQQEYLLSSKTARVLESSKTMSDLLGDARITQQAAANRMRNLGAGDGDINAIEVTGKTQTNLVMRSPLKGVVVKRSVEPGATVNSGDVIATLADPKQLWFLGNVFEQDLRLIKPGQKIVLRVEAYPDKEFVAYANYIAPTIDPQTRALLVRAEIENHDDLLRPDMYASAKLTTGMADAIVVPQTAVVRIREMRYVIVKVGDEVYRRLPVKGYDLNSKTFAITEGVEPGARILAEGAVLLNDRFAKQED</sequence>
<dbReference type="Gene3D" id="2.40.420.20">
    <property type="match status" value="1"/>
</dbReference>
<dbReference type="Gene3D" id="2.40.30.170">
    <property type="match status" value="1"/>
</dbReference>
<dbReference type="InterPro" id="IPR058792">
    <property type="entry name" value="Beta-barrel_RND_2"/>
</dbReference>
<dbReference type="EMBL" id="CP007501">
    <property type="protein sequence ID" value="AKD25533.1"/>
    <property type="molecule type" value="Genomic_DNA"/>
</dbReference>
<evidence type="ECO:0000313" key="7">
    <source>
        <dbReference type="Proteomes" id="UP000061135"/>
    </source>
</evidence>
<dbReference type="InterPro" id="IPR058790">
    <property type="entry name" value="BSH_CusB"/>
</dbReference>
<dbReference type="GO" id="GO:0046914">
    <property type="term" value="F:transition metal ion binding"/>
    <property type="evidence" value="ECO:0007669"/>
    <property type="project" value="TreeGrafter"/>
</dbReference>
<dbReference type="GO" id="GO:0060003">
    <property type="term" value="P:copper ion export"/>
    <property type="evidence" value="ECO:0007669"/>
    <property type="project" value="TreeGrafter"/>
</dbReference>
<dbReference type="Pfam" id="PF25919">
    <property type="entry name" value="BSH_CusB"/>
    <property type="match status" value="1"/>
</dbReference>
<keyword evidence="3" id="KW-0472">Membrane</keyword>
<feature type="domain" description="CusB-like beta-barrel" evidence="5">
    <location>
        <begin position="273"/>
        <end position="348"/>
    </location>
</feature>
<keyword evidence="7" id="KW-1185">Reference proteome</keyword>
<feature type="domain" description="CusB-like barrel-sandwich hybrid" evidence="4">
    <location>
        <begin position="138"/>
        <end position="267"/>
    </location>
</feature>
<organism evidence="6 7">
    <name type="scientific">Polynucleobacter duraquae</name>
    <dbReference type="NCBI Taxonomy" id="1835254"/>
    <lineage>
        <taxon>Bacteria</taxon>
        <taxon>Pseudomonadati</taxon>
        <taxon>Pseudomonadota</taxon>
        <taxon>Betaproteobacteria</taxon>
        <taxon>Burkholderiales</taxon>
        <taxon>Burkholderiaceae</taxon>
        <taxon>Polynucleobacter</taxon>
    </lineage>
</organism>
<dbReference type="PATRIC" id="fig|576611.7.peg.1216"/>
<dbReference type="PANTHER" id="PTHR30097">
    <property type="entry name" value="CATION EFFLUX SYSTEM PROTEIN CUSB"/>
    <property type="match status" value="1"/>
</dbReference>
<keyword evidence="2" id="KW-0813">Transport</keyword>
<dbReference type="SUPFAM" id="SSF111369">
    <property type="entry name" value="HlyD-like secretion proteins"/>
    <property type="match status" value="1"/>
</dbReference>
<dbReference type="InterPro" id="IPR051909">
    <property type="entry name" value="MFP_Cation_Efflux"/>
</dbReference>
<dbReference type="GO" id="GO:0016020">
    <property type="term" value="C:membrane"/>
    <property type="evidence" value="ECO:0007669"/>
    <property type="project" value="InterPro"/>
</dbReference>
<keyword evidence="3" id="KW-1133">Transmembrane helix</keyword>
<keyword evidence="3" id="KW-0812">Transmembrane</keyword>
<dbReference type="NCBIfam" id="TIGR01730">
    <property type="entry name" value="RND_mfp"/>
    <property type="match status" value="1"/>
</dbReference>
<dbReference type="AlphaFoldDB" id="A0A0E3V1K1"/>
<dbReference type="Pfam" id="PF25954">
    <property type="entry name" value="Beta-barrel_RND_2"/>
    <property type="match status" value="1"/>
</dbReference>
<dbReference type="GO" id="GO:0030288">
    <property type="term" value="C:outer membrane-bounded periplasmic space"/>
    <property type="evidence" value="ECO:0007669"/>
    <property type="project" value="TreeGrafter"/>
</dbReference>
<evidence type="ECO:0000256" key="1">
    <source>
        <dbReference type="ARBA" id="ARBA00009477"/>
    </source>
</evidence>
<evidence type="ECO:0000259" key="5">
    <source>
        <dbReference type="Pfam" id="PF25954"/>
    </source>
</evidence>
<dbReference type="STRING" id="1835254.CL55_00012000"/>
<evidence type="ECO:0000256" key="2">
    <source>
        <dbReference type="ARBA" id="ARBA00022448"/>
    </source>
</evidence>
<dbReference type="Proteomes" id="UP000061135">
    <property type="component" value="Chromosome"/>
</dbReference>
<dbReference type="PANTHER" id="PTHR30097:SF4">
    <property type="entry name" value="SLR6042 PROTEIN"/>
    <property type="match status" value="1"/>
</dbReference>